<protein>
    <submittedName>
        <fullName evidence="2">Uncharacterized protein</fullName>
    </submittedName>
</protein>
<organism evidence="2">
    <name type="scientific">hydrothermal vent metagenome</name>
    <dbReference type="NCBI Taxonomy" id="652676"/>
    <lineage>
        <taxon>unclassified sequences</taxon>
        <taxon>metagenomes</taxon>
        <taxon>ecological metagenomes</taxon>
    </lineage>
</organism>
<keyword evidence="1" id="KW-1133">Transmembrane helix</keyword>
<evidence type="ECO:0000313" key="2">
    <source>
        <dbReference type="EMBL" id="SFV75582.1"/>
    </source>
</evidence>
<dbReference type="EMBL" id="FPHP01000044">
    <property type="protein sequence ID" value="SFV75582.1"/>
    <property type="molecule type" value="Genomic_DNA"/>
</dbReference>
<keyword evidence="1" id="KW-0812">Transmembrane</keyword>
<dbReference type="SUPFAM" id="SSF48452">
    <property type="entry name" value="TPR-like"/>
    <property type="match status" value="1"/>
</dbReference>
<keyword evidence="1" id="KW-0472">Membrane</keyword>
<gene>
    <name evidence="2" type="ORF">MNB_SM-3-997</name>
</gene>
<evidence type="ECO:0000256" key="1">
    <source>
        <dbReference type="SAM" id="Phobius"/>
    </source>
</evidence>
<reference evidence="2" key="1">
    <citation type="submission" date="2016-10" db="EMBL/GenBank/DDBJ databases">
        <authorList>
            <person name="de Groot N.N."/>
        </authorList>
    </citation>
    <scope>NUCLEOTIDE SEQUENCE</scope>
</reference>
<accession>A0A1W1D572</accession>
<proteinExistence type="predicted"/>
<name>A0A1W1D572_9ZZZZ</name>
<dbReference type="AlphaFoldDB" id="A0A1W1D572"/>
<feature type="transmembrane region" description="Helical" evidence="1">
    <location>
        <begin position="6"/>
        <end position="23"/>
    </location>
</feature>
<dbReference type="InterPro" id="IPR011990">
    <property type="entry name" value="TPR-like_helical_dom_sf"/>
</dbReference>
<sequence>MQINLVPLFAFLVLVFMGLYFFFHPSYEKSLEAKYYYEVGQYEKALALAKEAFAKDKYNRMSATIMAQSLIALKYVKYNEDAKNYLQKIMQIVEENEFISDANKAKIRLMCEVMINSYKKLSPSVITDKDLVQKAKENYEKFEQLLEKVHR</sequence>